<comment type="caution">
    <text evidence="1">The sequence shown here is derived from an EMBL/GenBank/DDBJ whole genome shotgun (WGS) entry which is preliminary data.</text>
</comment>
<proteinExistence type="predicted"/>
<sequence>MLISAKAPPPSSPLSIGGTGPHCVKCHVEPIICSTSYGYSGSWIKAPFELHGVFPYHGLSFRSDNLFSGTTRHQWLPQKHDICLSQVPVAADYSDSVPDADSSNYTNHKGYHPLEDVRDNRRVRDKVLTSSEIARTAVESNHRAMLIFPGAVHCEPHEKISWAEFQFVVDDFGDICFEVYDDQNILQDRGTINPVTVLIGMDIACYESRKMGLYDDNTVDFEPEEDVFFIDEYSEIEDPIKTDIWDNWEIPEKSSSTHPIYFSKCLAKAIDVEHVKMMDHPSNGVVLWGFLRPVYSDEENYIRRFFKDEKSDGYTSGGRDANSESFSVDNENCGRSTIYRLEIAKIELFSVYGVQSVVSVQDFQFAEPDVLVHSMPSILKRFDRTGSRCNVALKAFCRKKGLYVERANLIGVDSLGIDVRVSAGTEVRTHRFSFKVRANTDCAADKQIQQLLFPKSKRKRSRTLDTPTEVDSF</sequence>
<dbReference type="SUPFAM" id="SSF50475">
    <property type="entry name" value="FMN-binding split barrel"/>
    <property type="match status" value="1"/>
</dbReference>
<dbReference type="EMBL" id="CACSLK010031421">
    <property type="protein sequence ID" value="CAA0839383.1"/>
    <property type="molecule type" value="Genomic_DNA"/>
</dbReference>
<keyword evidence="2" id="KW-1185">Reference proteome</keyword>
<dbReference type="AlphaFoldDB" id="A0A9N7NW02"/>
<dbReference type="Proteomes" id="UP001153555">
    <property type="component" value="Unassembled WGS sequence"/>
</dbReference>
<dbReference type="InterPro" id="IPR037119">
    <property type="entry name" value="Haem_oxidase_HugZ-like_sf"/>
</dbReference>
<reference evidence="1" key="1">
    <citation type="submission" date="2019-12" db="EMBL/GenBank/DDBJ databases">
        <authorList>
            <person name="Scholes J."/>
        </authorList>
    </citation>
    <scope>NUCLEOTIDE SEQUENCE</scope>
</reference>
<organism evidence="1 2">
    <name type="scientific">Striga hermonthica</name>
    <name type="common">Purple witchweed</name>
    <name type="synonym">Buchnera hermonthica</name>
    <dbReference type="NCBI Taxonomy" id="68872"/>
    <lineage>
        <taxon>Eukaryota</taxon>
        <taxon>Viridiplantae</taxon>
        <taxon>Streptophyta</taxon>
        <taxon>Embryophyta</taxon>
        <taxon>Tracheophyta</taxon>
        <taxon>Spermatophyta</taxon>
        <taxon>Magnoliopsida</taxon>
        <taxon>eudicotyledons</taxon>
        <taxon>Gunneridae</taxon>
        <taxon>Pentapetalae</taxon>
        <taxon>asterids</taxon>
        <taxon>lamiids</taxon>
        <taxon>Lamiales</taxon>
        <taxon>Orobanchaceae</taxon>
        <taxon>Buchnereae</taxon>
        <taxon>Striga</taxon>
    </lineage>
</organism>
<name>A0A9N7NW02_STRHE</name>
<dbReference type="Gene3D" id="3.20.180.10">
    <property type="entry name" value="PNP-oxidase-like"/>
    <property type="match status" value="1"/>
</dbReference>
<dbReference type="PANTHER" id="PTHR13343:SF18">
    <property type="entry name" value="PENTATRICOPEPTIDE REPEAT (PPR) SUPERFAMILY PROTEIN"/>
    <property type="match status" value="1"/>
</dbReference>
<protein>
    <submittedName>
        <fullName evidence="1">Pentatricopeptide repeat (PPR) superfamily protein</fullName>
    </submittedName>
</protein>
<evidence type="ECO:0000313" key="1">
    <source>
        <dbReference type="EMBL" id="CAA0839383.1"/>
    </source>
</evidence>
<accession>A0A9N7NW02</accession>
<evidence type="ECO:0000313" key="2">
    <source>
        <dbReference type="Proteomes" id="UP001153555"/>
    </source>
</evidence>
<dbReference type="PANTHER" id="PTHR13343">
    <property type="entry name" value="CREG1 PROTEIN"/>
    <property type="match status" value="1"/>
</dbReference>
<dbReference type="OrthoDB" id="1873930at2759"/>
<gene>
    <name evidence="1" type="ORF">SHERM_05951</name>
</gene>